<accession>A0A2Z2NPC4</accession>
<proteinExistence type="predicted"/>
<reference evidence="2 3" key="1">
    <citation type="submission" date="2016-12" db="EMBL/GenBank/DDBJ databases">
        <authorList>
            <person name="Song W.-J."/>
            <person name="Kurnit D.M."/>
        </authorList>
    </citation>
    <scope>NUCLEOTIDE SEQUENCE [LARGE SCALE GENOMIC DNA]</scope>
    <source>
        <strain evidence="2 3">IMCC3135</strain>
    </source>
</reference>
<sequence length="125" mass="13607">MIPRAKFKTMVDQKLIASVRVVPIPMESQWCIDAIIRMPMEAGSTTDTVSKPQSSGQGGDGLRRFKTIDDAAQFLKEIGIGTFTVDTQDSFTFSSSGADAVKYVEQSVQIWDDDASDEAVNSPVV</sequence>
<evidence type="ECO:0000256" key="1">
    <source>
        <dbReference type="SAM" id="MobiDB-lite"/>
    </source>
</evidence>
<keyword evidence="3" id="KW-1185">Reference proteome</keyword>
<gene>
    <name evidence="2" type="ORF">IMCC3135_07060</name>
</gene>
<organism evidence="2 3">
    <name type="scientific">Granulosicoccus antarcticus IMCC3135</name>
    <dbReference type="NCBI Taxonomy" id="1192854"/>
    <lineage>
        <taxon>Bacteria</taxon>
        <taxon>Pseudomonadati</taxon>
        <taxon>Pseudomonadota</taxon>
        <taxon>Gammaproteobacteria</taxon>
        <taxon>Chromatiales</taxon>
        <taxon>Granulosicoccaceae</taxon>
        <taxon>Granulosicoccus</taxon>
    </lineage>
</organism>
<evidence type="ECO:0000313" key="2">
    <source>
        <dbReference type="EMBL" id="ASJ71518.1"/>
    </source>
</evidence>
<dbReference type="RefSeq" id="WP_088916951.1">
    <property type="nucleotide sequence ID" value="NZ_CP018632.1"/>
</dbReference>
<feature type="compositionally biased region" description="Polar residues" evidence="1">
    <location>
        <begin position="43"/>
        <end position="55"/>
    </location>
</feature>
<dbReference type="KEGG" id="gai:IMCC3135_07060"/>
<dbReference type="AlphaFoldDB" id="A0A2Z2NPC4"/>
<feature type="region of interest" description="Disordered" evidence="1">
    <location>
        <begin position="43"/>
        <end position="63"/>
    </location>
</feature>
<evidence type="ECO:0000313" key="3">
    <source>
        <dbReference type="Proteomes" id="UP000250079"/>
    </source>
</evidence>
<name>A0A2Z2NPC4_9GAMM</name>
<dbReference type="Proteomes" id="UP000250079">
    <property type="component" value="Chromosome"/>
</dbReference>
<protein>
    <submittedName>
        <fullName evidence="2">Uncharacterized protein</fullName>
    </submittedName>
</protein>
<dbReference type="EMBL" id="CP018632">
    <property type="protein sequence ID" value="ASJ71518.1"/>
    <property type="molecule type" value="Genomic_DNA"/>
</dbReference>